<name>A0A5K7SB96_9BACT</name>
<accession>A0A5K7SB96</accession>
<sequence length="38" mass="4430">MNFSPDFQLRASDFFTLHPSFPTVQQLNFSEEIALLQL</sequence>
<evidence type="ECO:0000313" key="1">
    <source>
        <dbReference type="EMBL" id="BBE18736.1"/>
    </source>
</evidence>
<organism evidence="1 2">
    <name type="scientific">Aquipluma nitroreducens</name>
    <dbReference type="NCBI Taxonomy" id="2010828"/>
    <lineage>
        <taxon>Bacteria</taxon>
        <taxon>Pseudomonadati</taxon>
        <taxon>Bacteroidota</taxon>
        <taxon>Bacteroidia</taxon>
        <taxon>Marinilabiliales</taxon>
        <taxon>Prolixibacteraceae</taxon>
        <taxon>Aquipluma</taxon>
    </lineage>
</organism>
<dbReference type="KEGG" id="anf:AQPE_2901"/>
<dbReference type="AlphaFoldDB" id="A0A5K7SB96"/>
<dbReference type="EMBL" id="AP018694">
    <property type="protein sequence ID" value="BBE18736.1"/>
    <property type="molecule type" value="Genomic_DNA"/>
</dbReference>
<gene>
    <name evidence="1" type="ORF">AQPE_2901</name>
</gene>
<proteinExistence type="predicted"/>
<protein>
    <submittedName>
        <fullName evidence="1">Uncharacterized protein</fullName>
    </submittedName>
</protein>
<reference evidence="1" key="1">
    <citation type="journal article" date="2020" name="Int. J. Syst. Evol. Microbiol.">
        <title>Aquipluma nitroreducens gen. nov. sp. nov., a novel facultatively anaerobic bacterium isolated from a freshwater lake.</title>
        <authorList>
            <person name="Watanabe M."/>
            <person name="Kojima H."/>
            <person name="Fukui M."/>
        </authorList>
    </citation>
    <scope>NUCLEOTIDE SEQUENCE</scope>
    <source>
        <strain evidence="1">MeG22</strain>
    </source>
</reference>
<evidence type="ECO:0000313" key="2">
    <source>
        <dbReference type="Proteomes" id="UP001193389"/>
    </source>
</evidence>
<dbReference type="Proteomes" id="UP001193389">
    <property type="component" value="Chromosome"/>
</dbReference>
<keyword evidence="2" id="KW-1185">Reference proteome</keyword>